<dbReference type="PANTHER" id="PTHR34384">
    <property type="entry name" value="L-2,3-DIAMINOPROPANOATE--CITRATE LIGASE"/>
    <property type="match status" value="1"/>
</dbReference>
<evidence type="ECO:0000256" key="1">
    <source>
        <dbReference type="ARBA" id="ARBA00004924"/>
    </source>
</evidence>
<protein>
    <submittedName>
        <fullName evidence="5">IucA/IucC family protein</fullName>
    </submittedName>
</protein>
<comment type="caution">
    <text evidence="5">The sequence shown here is derived from an EMBL/GenBank/DDBJ whole genome shotgun (WGS) entry which is preliminary data.</text>
</comment>
<evidence type="ECO:0000259" key="3">
    <source>
        <dbReference type="Pfam" id="PF04183"/>
    </source>
</evidence>
<keyword evidence="6" id="KW-1185">Reference proteome</keyword>
<comment type="pathway">
    <text evidence="1">Siderophore biosynthesis.</text>
</comment>
<feature type="domain" description="Aerobactin siderophore biosynthesis IucA/IucC-like C-terminal" evidence="4">
    <location>
        <begin position="464"/>
        <end position="604"/>
    </location>
</feature>
<dbReference type="Proteomes" id="UP001596002">
    <property type="component" value="Unassembled WGS sequence"/>
</dbReference>
<dbReference type="Pfam" id="PF06276">
    <property type="entry name" value="FhuF"/>
    <property type="match status" value="1"/>
</dbReference>
<proteinExistence type="inferred from homology"/>
<dbReference type="EMBL" id="JBHSHC010000025">
    <property type="protein sequence ID" value="MFC4766598.1"/>
    <property type="molecule type" value="Genomic_DNA"/>
</dbReference>
<accession>A0ABV9PY44</accession>
<dbReference type="InterPro" id="IPR007310">
    <property type="entry name" value="Aerobactin_biosyn_IucA/IucC_N"/>
</dbReference>
<dbReference type="RefSeq" id="WP_380024497.1">
    <property type="nucleotide sequence ID" value="NZ_JBHSHC010000025.1"/>
</dbReference>
<dbReference type="PANTHER" id="PTHR34384:SF6">
    <property type="entry name" value="STAPHYLOFERRIN B SYNTHASE"/>
    <property type="match status" value="1"/>
</dbReference>
<evidence type="ECO:0000256" key="2">
    <source>
        <dbReference type="ARBA" id="ARBA00007832"/>
    </source>
</evidence>
<evidence type="ECO:0000259" key="4">
    <source>
        <dbReference type="Pfam" id="PF06276"/>
    </source>
</evidence>
<organism evidence="5 6">
    <name type="scientific">Effusibacillus consociatus</name>
    <dbReference type="NCBI Taxonomy" id="1117041"/>
    <lineage>
        <taxon>Bacteria</taxon>
        <taxon>Bacillati</taxon>
        <taxon>Bacillota</taxon>
        <taxon>Bacilli</taxon>
        <taxon>Bacillales</taxon>
        <taxon>Alicyclobacillaceae</taxon>
        <taxon>Effusibacillus</taxon>
    </lineage>
</organism>
<dbReference type="InterPro" id="IPR022770">
    <property type="entry name" value="IucA/IucC-like_C"/>
</dbReference>
<name>A0ABV9PY44_9BACL</name>
<evidence type="ECO:0000313" key="6">
    <source>
        <dbReference type="Proteomes" id="UP001596002"/>
    </source>
</evidence>
<dbReference type="InterPro" id="IPR037455">
    <property type="entry name" value="LucA/IucC-like"/>
</dbReference>
<dbReference type="Pfam" id="PF04183">
    <property type="entry name" value="IucA_IucC"/>
    <property type="match status" value="1"/>
</dbReference>
<feature type="domain" description="Aerobactin siderophore biosynthesis IucA/IucC N-terminal" evidence="3">
    <location>
        <begin position="186"/>
        <end position="418"/>
    </location>
</feature>
<dbReference type="Gene3D" id="1.10.510.40">
    <property type="match status" value="1"/>
</dbReference>
<evidence type="ECO:0000313" key="5">
    <source>
        <dbReference type="EMBL" id="MFC4766598.1"/>
    </source>
</evidence>
<sequence>MQTELIGTSAPGADLEKFRKQATESVMHDLVNALVHENLLGITEKAVLIPNLGDMLPVQEFELASDELYCCLELDNNRFVMFRVRRQRFIQPFKLSRLPVLLATNSPEGPVQEDLGPIELIRVLAEGASEEQRAALLPNLSDFLTELGDAIEHTALSLEAAHAFIEEMDSLAESSSSLLPMERLSSLRDRPFHPTSRAKRGWNSNEYRQFSPEFGREFGLDWVAVRRDHIVKGKNTDDVASLILTESELNQLEAAMAGVGLESKDYAVLPVHPWQMKHVLRSLYKAEMEQGICIPLISGLGRFAATSSVRALSPKHGGRFHIKVPIAIYSLAALRILPPRYLNNGEKGQRLLQQVIEREPLLQKRLHLCSEKFWWGFHDPKGDPFEDKPGHLSCLVREYPEYLLDDKNVELVAMSALAVMDERGTIPAFSRLLAARSGTVNRDSVLNLFGEICRQFIETALICFRFGIMPEIHGQNVMLTVRNGSITGLLLRDHDTIRLYLPWLEREGLTDPGYVVKPGTPNSLINETPEALLSYFQTLGIQVNLYAITDVLSKAYSIEETAFWQTIRTVIQSCLADLNLPEAVRDVMQTQLLLSPIWPTRLLLAPLLKRLGTGGGSMPAGVGQTRNPLQVCES</sequence>
<gene>
    <name evidence="5" type="ORF">ACFO8Q_04290</name>
</gene>
<comment type="similarity">
    <text evidence="2">Belongs to the IucA/IucC family.</text>
</comment>
<reference evidence="6" key="1">
    <citation type="journal article" date="2019" name="Int. J. Syst. Evol. Microbiol.">
        <title>The Global Catalogue of Microorganisms (GCM) 10K type strain sequencing project: providing services to taxonomists for standard genome sequencing and annotation.</title>
        <authorList>
            <consortium name="The Broad Institute Genomics Platform"/>
            <consortium name="The Broad Institute Genome Sequencing Center for Infectious Disease"/>
            <person name="Wu L."/>
            <person name="Ma J."/>
        </authorList>
    </citation>
    <scope>NUCLEOTIDE SEQUENCE [LARGE SCALE GENOMIC DNA]</scope>
    <source>
        <strain evidence="6">WYCCWR 12678</strain>
    </source>
</reference>